<dbReference type="InterPro" id="IPR052059">
    <property type="entry name" value="CR_Ser/Thr_kinase"/>
</dbReference>
<keyword evidence="3" id="KW-0418">Kinase</keyword>
<dbReference type="PROSITE" id="PS50011">
    <property type="entry name" value="PROTEIN_KINASE_DOM"/>
    <property type="match status" value="1"/>
</dbReference>
<gene>
    <name evidence="7" type="ORF">R1flu_009103</name>
</gene>
<evidence type="ECO:0000256" key="4">
    <source>
        <dbReference type="ARBA" id="ARBA00022840"/>
    </source>
</evidence>
<dbReference type="GO" id="GO:0005524">
    <property type="term" value="F:ATP binding"/>
    <property type="evidence" value="ECO:0007669"/>
    <property type="project" value="UniProtKB-KW"/>
</dbReference>
<evidence type="ECO:0000313" key="8">
    <source>
        <dbReference type="Proteomes" id="UP001605036"/>
    </source>
</evidence>
<keyword evidence="2" id="KW-0547">Nucleotide-binding</keyword>
<dbReference type="Proteomes" id="UP001605036">
    <property type="component" value="Unassembled WGS sequence"/>
</dbReference>
<evidence type="ECO:0000259" key="6">
    <source>
        <dbReference type="PROSITE" id="PS50011"/>
    </source>
</evidence>
<dbReference type="Pfam" id="PF07714">
    <property type="entry name" value="PK_Tyr_Ser-Thr"/>
    <property type="match status" value="1"/>
</dbReference>
<dbReference type="InterPro" id="IPR001245">
    <property type="entry name" value="Ser-Thr/Tyr_kinase_cat_dom"/>
</dbReference>
<feature type="coiled-coil region" evidence="5">
    <location>
        <begin position="2"/>
        <end position="44"/>
    </location>
</feature>
<keyword evidence="1" id="KW-0808">Transferase</keyword>
<protein>
    <recommendedName>
        <fullName evidence="6">Protein kinase domain-containing protein</fullName>
    </recommendedName>
</protein>
<name>A0ABD1Z150_9MARC</name>
<keyword evidence="5" id="KW-0175">Coiled coil</keyword>
<dbReference type="EMBL" id="JBHFFA010000002">
    <property type="protein sequence ID" value="KAL2641516.1"/>
    <property type="molecule type" value="Genomic_DNA"/>
</dbReference>
<dbReference type="AlphaFoldDB" id="A0ABD1Z150"/>
<organism evidence="7 8">
    <name type="scientific">Riccia fluitans</name>
    <dbReference type="NCBI Taxonomy" id="41844"/>
    <lineage>
        <taxon>Eukaryota</taxon>
        <taxon>Viridiplantae</taxon>
        <taxon>Streptophyta</taxon>
        <taxon>Embryophyta</taxon>
        <taxon>Marchantiophyta</taxon>
        <taxon>Marchantiopsida</taxon>
        <taxon>Marchantiidae</taxon>
        <taxon>Marchantiales</taxon>
        <taxon>Ricciaceae</taxon>
        <taxon>Riccia</taxon>
    </lineage>
</organism>
<dbReference type="GO" id="GO:0016301">
    <property type="term" value="F:kinase activity"/>
    <property type="evidence" value="ECO:0007669"/>
    <property type="project" value="UniProtKB-KW"/>
</dbReference>
<accession>A0ABD1Z150</accession>
<dbReference type="InterPro" id="IPR000719">
    <property type="entry name" value="Prot_kinase_dom"/>
</dbReference>
<evidence type="ECO:0000256" key="3">
    <source>
        <dbReference type="ARBA" id="ARBA00022777"/>
    </source>
</evidence>
<keyword evidence="4" id="KW-0067">ATP-binding</keyword>
<dbReference type="SUPFAM" id="SSF56112">
    <property type="entry name" value="Protein kinase-like (PK-like)"/>
    <property type="match status" value="1"/>
</dbReference>
<dbReference type="PANTHER" id="PTHR47973">
    <property type="entry name" value="CYSTEINE-RICH RECEPTOR-LIKE PROTEIN KINASE 3"/>
    <property type="match status" value="1"/>
</dbReference>
<evidence type="ECO:0000256" key="2">
    <source>
        <dbReference type="ARBA" id="ARBA00022741"/>
    </source>
</evidence>
<feature type="domain" description="Protein kinase" evidence="6">
    <location>
        <begin position="43"/>
        <end position="158"/>
    </location>
</feature>
<keyword evidence="8" id="KW-1185">Reference proteome</keyword>
<evidence type="ECO:0000256" key="1">
    <source>
        <dbReference type="ARBA" id="ARBA00022679"/>
    </source>
</evidence>
<dbReference type="Gene3D" id="3.30.200.20">
    <property type="entry name" value="Phosphorylase Kinase, domain 1"/>
    <property type="match status" value="1"/>
</dbReference>
<comment type="caution">
    <text evidence="7">The sequence shown here is derived from an EMBL/GenBank/DDBJ whole genome shotgun (WGS) entry which is preliminary data.</text>
</comment>
<evidence type="ECO:0000256" key="5">
    <source>
        <dbReference type="SAM" id="Coils"/>
    </source>
</evidence>
<sequence>MKEEAEAKISSLMEELKSLKKEKEAQLNFREEEMRRRKNEAEDKVDSTFMEGTMGFQRAKKKGMKSTAMLRDRSIVAVKILRSTDQNITNSLNEMVLLTGIKHKHLIQLKGCCIRDRKRLLVYEYAENKNLAYALWANLNGRVRRAANISMGSGQRSE</sequence>
<evidence type="ECO:0000313" key="7">
    <source>
        <dbReference type="EMBL" id="KAL2641516.1"/>
    </source>
</evidence>
<reference evidence="7 8" key="1">
    <citation type="submission" date="2024-09" db="EMBL/GenBank/DDBJ databases">
        <title>Chromosome-scale assembly of Riccia fluitans.</title>
        <authorList>
            <person name="Paukszto L."/>
            <person name="Sawicki J."/>
            <person name="Karawczyk K."/>
            <person name="Piernik-Szablinska J."/>
            <person name="Szczecinska M."/>
            <person name="Mazdziarz M."/>
        </authorList>
    </citation>
    <scope>NUCLEOTIDE SEQUENCE [LARGE SCALE GENOMIC DNA]</scope>
    <source>
        <strain evidence="7">Rf_01</strain>
        <tissue evidence="7">Aerial parts of the thallus</tissue>
    </source>
</reference>
<dbReference type="InterPro" id="IPR011009">
    <property type="entry name" value="Kinase-like_dom_sf"/>
</dbReference>
<proteinExistence type="predicted"/>